<dbReference type="GO" id="GO:0005524">
    <property type="term" value="F:ATP binding"/>
    <property type="evidence" value="ECO:0007669"/>
    <property type="project" value="InterPro"/>
</dbReference>
<keyword evidence="4" id="KW-0378">Hydrolase</keyword>
<evidence type="ECO:0000256" key="4">
    <source>
        <dbReference type="ARBA" id="ARBA00022801"/>
    </source>
</evidence>
<dbReference type="CDD" id="cd15517">
    <property type="entry name" value="PHD_TCF19_like"/>
    <property type="match status" value="1"/>
</dbReference>
<evidence type="ECO:0000256" key="7">
    <source>
        <dbReference type="SAM" id="MobiDB-lite"/>
    </source>
</evidence>
<dbReference type="Gene3D" id="3.30.40.10">
    <property type="entry name" value="Zinc/RING finger domain, C3HC4 (zinc finger)"/>
    <property type="match status" value="2"/>
</dbReference>
<dbReference type="InterPro" id="IPR052583">
    <property type="entry name" value="ATP-helicase/E3_Ub-Ligase"/>
</dbReference>
<proteinExistence type="inferred from homology"/>
<gene>
    <name evidence="10" type="ORF">DCAR_0416244</name>
</gene>
<dbReference type="PANTHER" id="PTHR45865:SF1">
    <property type="entry name" value="E3 UBIQUITIN-PROTEIN LIGASE SHPRH"/>
    <property type="match status" value="1"/>
</dbReference>
<dbReference type="Proteomes" id="UP000077755">
    <property type="component" value="Chromosome 4"/>
</dbReference>
<dbReference type="SUPFAM" id="SSF57903">
    <property type="entry name" value="FYVE/PHD zinc finger"/>
    <property type="match status" value="1"/>
</dbReference>
<evidence type="ECO:0000259" key="9">
    <source>
        <dbReference type="PROSITE" id="PS51194"/>
    </source>
</evidence>
<evidence type="ECO:0000256" key="2">
    <source>
        <dbReference type="ARBA" id="ARBA00022723"/>
    </source>
</evidence>
<dbReference type="InterPro" id="IPR014001">
    <property type="entry name" value="Helicase_ATP-bd"/>
</dbReference>
<dbReference type="GO" id="GO:0016787">
    <property type="term" value="F:hydrolase activity"/>
    <property type="evidence" value="ECO:0007669"/>
    <property type="project" value="UniProtKB-KW"/>
</dbReference>
<feature type="domain" description="RING-type" evidence="8">
    <location>
        <begin position="1314"/>
        <end position="1364"/>
    </location>
</feature>
<reference evidence="10" key="1">
    <citation type="journal article" date="2016" name="Nat. Genet.">
        <title>A high-quality carrot genome assembly provides new insights into carotenoid accumulation and asterid genome evolution.</title>
        <authorList>
            <person name="Iorizzo M."/>
            <person name="Ellison S."/>
            <person name="Senalik D."/>
            <person name="Zeng P."/>
            <person name="Satapoomin P."/>
            <person name="Huang J."/>
            <person name="Bowman M."/>
            <person name="Iovene M."/>
            <person name="Sanseverino W."/>
            <person name="Cavagnaro P."/>
            <person name="Yildiz M."/>
            <person name="Macko-Podgorni A."/>
            <person name="Moranska E."/>
            <person name="Grzebelus E."/>
            <person name="Grzebelus D."/>
            <person name="Ashrafi H."/>
            <person name="Zheng Z."/>
            <person name="Cheng S."/>
            <person name="Spooner D."/>
            <person name="Van Deynze A."/>
            <person name="Simon P."/>
        </authorList>
    </citation>
    <scope>NUCLEOTIDE SEQUENCE</scope>
    <source>
        <tissue evidence="10">Leaf</tissue>
    </source>
</reference>
<dbReference type="Gene3D" id="3.40.50.300">
    <property type="entry name" value="P-loop containing nucleotide triphosphate hydrolases"/>
    <property type="match status" value="1"/>
</dbReference>
<dbReference type="EMBL" id="CP093346">
    <property type="protein sequence ID" value="WOG96906.1"/>
    <property type="molecule type" value="Genomic_DNA"/>
</dbReference>
<keyword evidence="11" id="KW-1185">Reference proteome</keyword>
<keyword evidence="5" id="KW-0862">Zinc</keyword>
<dbReference type="Pfam" id="PF00271">
    <property type="entry name" value="Helicase_C"/>
    <property type="match status" value="1"/>
</dbReference>
<keyword evidence="2" id="KW-0479">Metal-binding</keyword>
<dbReference type="InterPro" id="IPR048686">
    <property type="entry name" value="SHPRH_helical_1st"/>
</dbReference>
<feature type="region of interest" description="Disordered" evidence="7">
    <location>
        <begin position="1"/>
        <end position="36"/>
    </location>
</feature>
<feature type="domain" description="Helicase C-terminal" evidence="9">
    <location>
        <begin position="1407"/>
        <end position="1582"/>
    </location>
</feature>
<evidence type="ECO:0000313" key="10">
    <source>
        <dbReference type="EMBL" id="WOG96906.1"/>
    </source>
</evidence>
<dbReference type="InterPro" id="IPR001841">
    <property type="entry name" value="Znf_RING"/>
</dbReference>
<dbReference type="InterPro" id="IPR049730">
    <property type="entry name" value="SNF2/RAD54-like_C"/>
</dbReference>
<dbReference type="GO" id="GO:0008270">
    <property type="term" value="F:zinc ion binding"/>
    <property type="evidence" value="ECO:0007669"/>
    <property type="project" value="UniProtKB-KW"/>
</dbReference>
<dbReference type="InterPro" id="IPR001650">
    <property type="entry name" value="Helicase_C-like"/>
</dbReference>
<dbReference type="Gene3D" id="3.40.50.10810">
    <property type="entry name" value="Tandem AAA-ATPase domain"/>
    <property type="match status" value="2"/>
</dbReference>
<comment type="similarity">
    <text evidence="1">Belongs to the SNF2/RAD54 helicase family. RAD16 subfamily.</text>
</comment>
<dbReference type="SMART" id="SM00490">
    <property type="entry name" value="HELICc"/>
    <property type="match status" value="1"/>
</dbReference>
<name>A0AAF0WXS6_DAUCS</name>
<dbReference type="PROSITE" id="PS51194">
    <property type="entry name" value="HELICASE_CTER"/>
    <property type="match status" value="1"/>
</dbReference>
<dbReference type="InterPro" id="IPR038718">
    <property type="entry name" value="SNF2-like_sf"/>
</dbReference>
<keyword evidence="3 6" id="KW-0863">Zinc-finger</keyword>
<evidence type="ECO:0000256" key="6">
    <source>
        <dbReference type="PROSITE-ProRule" id="PRU00175"/>
    </source>
</evidence>
<evidence type="ECO:0008006" key="12">
    <source>
        <dbReference type="Google" id="ProtNLM"/>
    </source>
</evidence>
<evidence type="ECO:0000256" key="3">
    <source>
        <dbReference type="ARBA" id="ARBA00022771"/>
    </source>
</evidence>
<dbReference type="SMART" id="SM00487">
    <property type="entry name" value="DEXDc"/>
    <property type="match status" value="1"/>
</dbReference>
<evidence type="ECO:0000256" key="1">
    <source>
        <dbReference type="ARBA" id="ARBA00008438"/>
    </source>
</evidence>
<dbReference type="Pfam" id="PF21325">
    <property type="entry name" value="SHPRH_helical-1st"/>
    <property type="match status" value="1"/>
</dbReference>
<evidence type="ECO:0000259" key="8">
    <source>
        <dbReference type="PROSITE" id="PS50089"/>
    </source>
</evidence>
<dbReference type="Pfam" id="PF00176">
    <property type="entry name" value="SNF2-rel_dom"/>
    <property type="match status" value="1"/>
</dbReference>
<dbReference type="KEGG" id="dcr:108218626"/>
<feature type="compositionally biased region" description="Polar residues" evidence="7">
    <location>
        <begin position="17"/>
        <end position="33"/>
    </location>
</feature>
<dbReference type="SUPFAM" id="SSF57850">
    <property type="entry name" value="RING/U-box"/>
    <property type="match status" value="1"/>
</dbReference>
<feature type="compositionally biased region" description="Basic residues" evidence="7">
    <location>
        <begin position="1"/>
        <end position="11"/>
    </location>
</feature>
<dbReference type="InterPro" id="IPR013083">
    <property type="entry name" value="Znf_RING/FYVE/PHD"/>
</dbReference>
<accession>A0AAF0WXS6</accession>
<dbReference type="SUPFAM" id="SSF52540">
    <property type="entry name" value="P-loop containing nucleoside triphosphate hydrolases"/>
    <property type="match status" value="2"/>
</dbReference>
<organism evidence="10 11">
    <name type="scientific">Daucus carota subsp. sativus</name>
    <name type="common">Carrot</name>
    <dbReference type="NCBI Taxonomy" id="79200"/>
    <lineage>
        <taxon>Eukaryota</taxon>
        <taxon>Viridiplantae</taxon>
        <taxon>Streptophyta</taxon>
        <taxon>Embryophyta</taxon>
        <taxon>Tracheophyta</taxon>
        <taxon>Spermatophyta</taxon>
        <taxon>Magnoliopsida</taxon>
        <taxon>eudicotyledons</taxon>
        <taxon>Gunneridae</taxon>
        <taxon>Pentapetalae</taxon>
        <taxon>asterids</taxon>
        <taxon>campanulids</taxon>
        <taxon>Apiales</taxon>
        <taxon>Apiaceae</taxon>
        <taxon>Apioideae</taxon>
        <taxon>Scandiceae</taxon>
        <taxon>Daucinae</taxon>
        <taxon>Daucus</taxon>
        <taxon>Daucus sect. Daucus</taxon>
    </lineage>
</organism>
<dbReference type="InterPro" id="IPR027417">
    <property type="entry name" value="P-loop_NTPase"/>
</dbReference>
<dbReference type="InterPro" id="IPR000330">
    <property type="entry name" value="SNF2_N"/>
</dbReference>
<dbReference type="SMART" id="SM00249">
    <property type="entry name" value="PHD"/>
    <property type="match status" value="1"/>
</dbReference>
<dbReference type="InterPro" id="IPR001965">
    <property type="entry name" value="Znf_PHD"/>
</dbReference>
<dbReference type="CDD" id="cd18793">
    <property type="entry name" value="SF2_C_SNF"/>
    <property type="match status" value="1"/>
</dbReference>
<reference evidence="10" key="2">
    <citation type="submission" date="2022-03" db="EMBL/GenBank/DDBJ databases">
        <title>Draft title - Genomic analysis of global carrot germplasm unveils the trajectory of domestication and the origin of high carotenoid orange carrot.</title>
        <authorList>
            <person name="Iorizzo M."/>
            <person name="Ellison S."/>
            <person name="Senalik D."/>
            <person name="Macko-Podgorni A."/>
            <person name="Grzebelus D."/>
            <person name="Bostan H."/>
            <person name="Rolling W."/>
            <person name="Curaba J."/>
            <person name="Simon P."/>
        </authorList>
    </citation>
    <scope>NUCLEOTIDE SEQUENCE</scope>
    <source>
        <tissue evidence="10">Leaf</tissue>
    </source>
</reference>
<dbReference type="PROSITE" id="PS50089">
    <property type="entry name" value="ZF_RING_2"/>
    <property type="match status" value="1"/>
</dbReference>
<dbReference type="InterPro" id="IPR011011">
    <property type="entry name" value="Znf_FYVE_PHD"/>
</dbReference>
<dbReference type="PANTHER" id="PTHR45865">
    <property type="entry name" value="E3 UBIQUITIN-PROTEIN LIGASE SHPRH FAMILY MEMBER"/>
    <property type="match status" value="1"/>
</dbReference>
<protein>
    <recommendedName>
        <fullName evidence="12">RING-type domain-containing protein</fullName>
    </recommendedName>
</protein>
<sequence length="1626" mass="183492">MGRKKQKRPHRSVGVTHVNNLSQESKLESGNLNEDSKIEEPDVPFLVQVDRSSWNSAEHYDIAEIVLTDLEISEPFCGYVLSEDFYRDSKYSVRFRLMNVSGYVGRIKLGHWPVFSGSDMYIELVEKRVLDDGETDVVLVTGRFDGPEEGVSGLVHLASLGILTLRPVVGVTLSESGLSLRMRVGILKSAFDACESLFDNTRGLWRRSMMRIMAWLRPEVITSESRYGCSAKVDVENGLPMETDGSSADLQKRKKFNAAGFYEAIKPSKEYPMLDDMPDLLPKLRPYQRRAAYWMVQREKGGSEIWGEKERDQFVYPLCTPVNLIDSCSTMFYNSFSGSVSLHQDYEVPYVSGGILADEMGLGKTVEVLACIFAHRESASGDGHMTNDVMQVSQDQNINIKRIKKERVECVCGAVSESSKYDGLWVQCDICDAWQHADCVGYLTDRSQNINRSKRDSEIVVEDGAHICQICSELILAAGSPITTGATLIVCPAPILPQWHSEILRHTRSGSLKICVYEGVRNTSIKNASLTDIGELLNADIVLTTYDVLKDDLSHDSDRHEGDRHFMRFQKRYPVIPTSLTRLLWWRICLDEAQMVESNVAAATEMALRLHARNRWCITGTPIQRKLDDLYGLLRFLKASPYDVIRWWTEVIRDPYENGDAGAMAFTHNLFKHIMWRSEKLHISEELQIPPQEERVSWISLSPIEENFYQRQYDTCVGYAREIMLSFKKDFLRRNVSDSRSSDALSDHVVTHVEAAKLLNSLLKLRQACCHPQVGSSGLRSLQQSPMTMEEILSVLVGKTKLEGEEALRRLVVSLNALAAIAVIKQDFAQSASLYREALTVIEEHSEDFRVDPLLNIHLHHNLAEILPLTTDFINEFHSDCKCLETAECKVEEMLDEACHEPATKKVKLSKEKSSDITVCSLASNRCLRLTSDNLKKKFLSVFNSKLSLAQAEFRKSYVQVNDILTERKNKHMTWWLDTLHCVEQNKETSSELIRKIGEAISGTLNTSKTSKISSCFQSITALKYYLQTTLDSLEDSRRSLLDGLMEIDNRMENPRVEDIERVRYCPNCYSGDGIMCVHCELDELFQVYEARLFRLNKRKNGGLITSAEEAVEQQKKKSALNQFYWKLSQAGKSSTSATVRTEDDGKKRDAGEKVVVTRSSSDVEVILGIMKSYSKALLGREVMATATKHLLLLEGMRKEYVQARSLATAQAQVLRAHDEIKMATSRLRLRENEDDISVDALTPADLDPANVEYTSEKFVALSTLSRVKGQLRYLKGLVQSKQIRKTSSLSHDKDASVNATENACLTEDSEEMCPVCQEKLSNRKMVFQCGHITCCKCLFAMIDRRRTQCGGFQCTWVHCPTCRIRTDFGNIAFVDDGQQISSVQTSENSPEDSINVQGSYSTKVEAVTKRILWIKSTTPEAKVLVFSSWNDVLDVLQHAFTANNINFIRMQGGRRSHIAIRRFRGDKNSLKGSALQDCQPEIETIQVLLILVQHGANGLNLLEAQHVILVEPLLNPAAELQAISRVHRIGQENKTIVHRFIVQNTVEESIYKLNKSRTSSSYISANKKNIDQPVLTLKDLESLFRVATSSEDPELIEEQSGSLSHLPPSLAAAVAAERRLMERSS</sequence>
<dbReference type="CDD" id="cd18070">
    <property type="entry name" value="DEXQc_SHPRH"/>
    <property type="match status" value="1"/>
</dbReference>
<evidence type="ECO:0000256" key="5">
    <source>
        <dbReference type="ARBA" id="ARBA00022833"/>
    </source>
</evidence>
<evidence type="ECO:0000313" key="11">
    <source>
        <dbReference type="Proteomes" id="UP000077755"/>
    </source>
</evidence>